<dbReference type="Pfam" id="PF22014">
    <property type="entry name" value="DUF6932"/>
    <property type="match status" value="1"/>
</dbReference>
<dbReference type="eggNOG" id="ENOG5032G90">
    <property type="taxonomic scope" value="Bacteria"/>
</dbReference>
<dbReference type="KEGG" id="vei:Veis_0556"/>
<dbReference type="Proteomes" id="UP000000374">
    <property type="component" value="Chromosome"/>
</dbReference>
<protein>
    <submittedName>
        <fullName evidence="1">Uncharacterized protein</fullName>
    </submittedName>
</protein>
<dbReference type="AlphaFoldDB" id="A1WFD3"/>
<evidence type="ECO:0000313" key="2">
    <source>
        <dbReference type="Proteomes" id="UP000000374"/>
    </source>
</evidence>
<proteinExistence type="predicted"/>
<reference evidence="2" key="1">
    <citation type="submission" date="2006-12" db="EMBL/GenBank/DDBJ databases">
        <title>Complete sequence of chromosome 1 of Verminephrobacter eiseniae EF01-2.</title>
        <authorList>
            <person name="Copeland A."/>
            <person name="Lucas S."/>
            <person name="Lapidus A."/>
            <person name="Barry K."/>
            <person name="Detter J.C."/>
            <person name="Glavina del Rio T."/>
            <person name="Dalin E."/>
            <person name="Tice H."/>
            <person name="Pitluck S."/>
            <person name="Chertkov O."/>
            <person name="Brettin T."/>
            <person name="Bruce D."/>
            <person name="Han C."/>
            <person name="Tapia R."/>
            <person name="Gilna P."/>
            <person name="Schmutz J."/>
            <person name="Larimer F."/>
            <person name="Land M."/>
            <person name="Hauser L."/>
            <person name="Kyrpides N."/>
            <person name="Kim E."/>
            <person name="Stahl D."/>
            <person name="Richardson P."/>
        </authorList>
    </citation>
    <scope>NUCLEOTIDE SEQUENCE [LARGE SCALE GENOMIC DNA]</scope>
    <source>
        <strain evidence="2">EF01-2</strain>
    </source>
</reference>
<dbReference type="GeneID" id="76459259"/>
<dbReference type="RefSeq" id="WP_011808354.1">
    <property type="nucleotide sequence ID" value="NC_008786.1"/>
</dbReference>
<dbReference type="EMBL" id="CP000542">
    <property type="protein sequence ID" value="ABM56340.1"/>
    <property type="molecule type" value="Genomic_DNA"/>
</dbReference>
<dbReference type="HOGENOM" id="CLU_1405991_0_0_4"/>
<dbReference type="InterPro" id="IPR053860">
    <property type="entry name" value="DUF6932"/>
</dbReference>
<gene>
    <name evidence="1" type="ordered locus">Veis_0556</name>
</gene>
<keyword evidence="2" id="KW-1185">Reference proteome</keyword>
<organism evidence="1 2">
    <name type="scientific">Verminephrobacter eiseniae (strain EF01-2)</name>
    <dbReference type="NCBI Taxonomy" id="391735"/>
    <lineage>
        <taxon>Bacteria</taxon>
        <taxon>Pseudomonadati</taxon>
        <taxon>Pseudomonadota</taxon>
        <taxon>Betaproteobacteria</taxon>
        <taxon>Burkholderiales</taxon>
        <taxon>Comamonadaceae</taxon>
        <taxon>Verminephrobacter</taxon>
    </lineage>
</organism>
<name>A1WFD3_VEREI</name>
<evidence type="ECO:0000313" key="1">
    <source>
        <dbReference type="EMBL" id="ABM56340.1"/>
    </source>
</evidence>
<dbReference type="OrthoDB" id="7842083at2"/>
<accession>A1WFD3</accession>
<sequence>MTTVAIPAWNPQGLLPPIDVLNPTSVERSPYRVVLTDVMVRFATSPERRQILRGWLGYRAALHGMGLTDGFQWLDGSFLEQVETLENRPPQDMDVVTFLNSPAGFALTQQQIAALDNQAVKQAFRVDSYFVELNLPANELVERSAYWYSMWSHRRNQAWKGYLEINLNPAHDQQATDYLNQQDALGAQP</sequence>